<dbReference type="Gene3D" id="3.40.50.1010">
    <property type="entry name" value="5'-nuclease"/>
    <property type="match status" value="1"/>
</dbReference>
<dbReference type="PANTHER" id="PTHR35811">
    <property type="entry name" value="SLR1870 PROTEIN"/>
    <property type="match status" value="1"/>
</dbReference>
<evidence type="ECO:0000313" key="3">
    <source>
        <dbReference type="Proteomes" id="UP000640725"/>
    </source>
</evidence>
<dbReference type="RefSeq" id="WP_193868558.1">
    <property type="nucleotide sequence ID" value="NZ_JADEWU010000010.1"/>
</dbReference>
<reference evidence="2 3" key="1">
    <citation type="submission" date="2020-10" db="EMBL/GenBank/DDBJ databases">
        <authorList>
            <person name="Castelo-Branco R."/>
            <person name="Eusebio N."/>
            <person name="Adriana R."/>
            <person name="Vieira A."/>
            <person name="Brugerolle De Fraissinette N."/>
            <person name="Rezende De Castro R."/>
            <person name="Schneider M.P."/>
            <person name="Vasconcelos V."/>
            <person name="Leao P.N."/>
        </authorList>
    </citation>
    <scope>NUCLEOTIDE SEQUENCE [LARGE SCALE GENOMIC DNA]</scope>
    <source>
        <strain evidence="2 3">LEGE 06226</strain>
    </source>
</reference>
<name>A0ABR9UAS7_9CYAN</name>
<sequence>MKPRLAIYWDVQNVRISPEKIKLLNQWLNQKGQIVLKKAYAYWRKENEKLEKLIYRSGFEPINIPSGRKNAVDKKIIQDCQLETLNNPGIEIIILMTGDKDYLGLIKNLKSQGKIVIILAHHNVQITLKNQADQFYNIDDLFKIEKLNLLPNQTNSSSEIISYEEAKHCLIAAIKMAQVKGKRAILSRVSNLMQNNPHFSHYQKGSLIRKPDGKNFSKFSKFVDAVIQEGIIQNRNGELILVTI</sequence>
<dbReference type="PANTHER" id="PTHR35811:SF1">
    <property type="entry name" value="HTH OST-TYPE DOMAIN-CONTAINING PROTEIN"/>
    <property type="match status" value="1"/>
</dbReference>
<evidence type="ECO:0000313" key="2">
    <source>
        <dbReference type="EMBL" id="MBE9142936.1"/>
    </source>
</evidence>
<comment type="caution">
    <text evidence="2">The sequence shown here is derived from an EMBL/GenBank/DDBJ whole genome shotgun (WGS) entry which is preliminary data.</text>
</comment>
<dbReference type="Pfam" id="PF01936">
    <property type="entry name" value="NYN"/>
    <property type="match status" value="1"/>
</dbReference>
<protein>
    <submittedName>
        <fullName evidence="2">NYN domain-containing protein</fullName>
    </submittedName>
</protein>
<dbReference type="Proteomes" id="UP000640725">
    <property type="component" value="Unassembled WGS sequence"/>
</dbReference>
<dbReference type="EMBL" id="JADEWU010000010">
    <property type="protein sequence ID" value="MBE9142936.1"/>
    <property type="molecule type" value="Genomic_DNA"/>
</dbReference>
<organism evidence="2 3">
    <name type="scientific">Planktothrix mougeotii LEGE 06226</name>
    <dbReference type="NCBI Taxonomy" id="1828728"/>
    <lineage>
        <taxon>Bacteria</taxon>
        <taxon>Bacillati</taxon>
        <taxon>Cyanobacteriota</taxon>
        <taxon>Cyanophyceae</taxon>
        <taxon>Oscillatoriophycideae</taxon>
        <taxon>Oscillatoriales</taxon>
        <taxon>Microcoleaceae</taxon>
        <taxon>Planktothrix</taxon>
    </lineage>
</organism>
<accession>A0ABR9UAS7</accession>
<dbReference type="InterPro" id="IPR021139">
    <property type="entry name" value="NYN"/>
</dbReference>
<evidence type="ECO:0000259" key="1">
    <source>
        <dbReference type="Pfam" id="PF01936"/>
    </source>
</evidence>
<gene>
    <name evidence="2" type="ORF">IQ236_06825</name>
</gene>
<proteinExistence type="predicted"/>
<keyword evidence="3" id="KW-1185">Reference proteome</keyword>
<feature type="domain" description="NYN" evidence="1">
    <location>
        <begin position="4"/>
        <end position="138"/>
    </location>
</feature>